<gene>
    <name evidence="9" type="ORF">N8A98_17715</name>
</gene>
<feature type="domain" description="NodB homology" evidence="8">
    <location>
        <begin position="89"/>
        <end position="272"/>
    </location>
</feature>
<evidence type="ECO:0000256" key="3">
    <source>
        <dbReference type="ARBA" id="ARBA00020071"/>
    </source>
</evidence>
<evidence type="ECO:0000256" key="1">
    <source>
        <dbReference type="ARBA" id="ARBA00003236"/>
    </source>
</evidence>
<feature type="chain" id="PRO_5046329574" description="Chitooligosaccharide deacetylase" evidence="7">
    <location>
        <begin position="22"/>
        <end position="310"/>
    </location>
</feature>
<keyword evidence="5" id="KW-0378">Hydrolase</keyword>
<evidence type="ECO:0000256" key="4">
    <source>
        <dbReference type="ARBA" id="ARBA00022723"/>
    </source>
</evidence>
<keyword evidence="7" id="KW-0732">Signal</keyword>
<feature type="signal peptide" evidence="7">
    <location>
        <begin position="1"/>
        <end position="21"/>
    </location>
</feature>
<organism evidence="9 10">
    <name type="scientific">Devosia neptuniae</name>
    <dbReference type="NCBI Taxonomy" id="191302"/>
    <lineage>
        <taxon>Bacteria</taxon>
        <taxon>Pseudomonadati</taxon>
        <taxon>Pseudomonadota</taxon>
        <taxon>Alphaproteobacteria</taxon>
        <taxon>Hyphomicrobiales</taxon>
        <taxon>Devosiaceae</taxon>
        <taxon>Devosia</taxon>
    </lineage>
</organism>
<evidence type="ECO:0000313" key="10">
    <source>
        <dbReference type="Proteomes" id="UP001061862"/>
    </source>
</evidence>
<dbReference type="PANTHER" id="PTHR10587">
    <property type="entry name" value="GLYCOSYL TRANSFERASE-RELATED"/>
    <property type="match status" value="1"/>
</dbReference>
<dbReference type="SUPFAM" id="SSF88713">
    <property type="entry name" value="Glycoside hydrolase/deacetylase"/>
    <property type="match status" value="1"/>
</dbReference>
<protein>
    <recommendedName>
        <fullName evidence="3">Chitooligosaccharide deacetylase</fullName>
    </recommendedName>
    <alternativeName>
        <fullName evidence="6">Nodulation protein B</fullName>
    </alternativeName>
</protein>
<proteinExistence type="inferred from homology"/>
<dbReference type="PROSITE" id="PS51257">
    <property type="entry name" value="PROKAR_LIPOPROTEIN"/>
    <property type="match status" value="1"/>
</dbReference>
<keyword evidence="4" id="KW-0479">Metal-binding</keyword>
<dbReference type="Pfam" id="PF01522">
    <property type="entry name" value="Polysacc_deac_1"/>
    <property type="match status" value="1"/>
</dbReference>
<keyword evidence="10" id="KW-1185">Reference proteome</keyword>
<evidence type="ECO:0000256" key="6">
    <source>
        <dbReference type="ARBA" id="ARBA00032976"/>
    </source>
</evidence>
<evidence type="ECO:0000256" key="5">
    <source>
        <dbReference type="ARBA" id="ARBA00022801"/>
    </source>
</evidence>
<name>A0ABY6CA03_9HYPH</name>
<dbReference type="CDD" id="cd10917">
    <property type="entry name" value="CE4_NodB_like_6s_7s"/>
    <property type="match status" value="1"/>
</dbReference>
<sequence length="310" mass="32811">MSLTRFAVCLVFVGASLGACAKPPSHLTASADLAPHAYQATDRTITNSIFAASKPVTDQPMPERIFTSGHLAGRTLAVASTADIILRPGEVILTFDDGPRPGKTPAILDTLDAFGVKATFLMLGRAAAANPKLAASVALAGHTVGSHTYDHADLSGKTHQEALDDIAQGERAISAALAQSGQVLSPFFRFPYLAQTGFLRTNLMLGNMVVLDVDIDSKDYYSETSEQVAARTMARLEARGSGIILFHDIHQRTVDMLPGFLAQLEQKGYSVVRLVPKDSGVFGRDVITADAPVIDGALRPGAPHPGPVLQ</sequence>
<dbReference type="InterPro" id="IPR011330">
    <property type="entry name" value="Glyco_hydro/deAcase_b/a-brl"/>
</dbReference>
<comment type="function">
    <text evidence="1">Is involved in generating a small heat-stable compound (Nod), an acylated oligomer of N-acetylglucosamine, that stimulates mitosis in various plant protoplasts.</text>
</comment>
<dbReference type="RefSeq" id="WP_262167282.1">
    <property type="nucleotide sequence ID" value="NZ_CP104965.1"/>
</dbReference>
<accession>A0ABY6CA03</accession>
<comment type="similarity">
    <text evidence="2">Belongs to the polysaccharide deacetylase family.</text>
</comment>
<evidence type="ECO:0000256" key="2">
    <source>
        <dbReference type="ARBA" id="ARBA00010973"/>
    </source>
</evidence>
<dbReference type="PROSITE" id="PS51677">
    <property type="entry name" value="NODB"/>
    <property type="match status" value="1"/>
</dbReference>
<dbReference type="InterPro" id="IPR050248">
    <property type="entry name" value="Polysacc_deacetylase_ArnD"/>
</dbReference>
<dbReference type="Gene3D" id="3.20.20.370">
    <property type="entry name" value="Glycoside hydrolase/deacetylase"/>
    <property type="match status" value="1"/>
</dbReference>
<evidence type="ECO:0000256" key="7">
    <source>
        <dbReference type="SAM" id="SignalP"/>
    </source>
</evidence>
<evidence type="ECO:0000313" key="9">
    <source>
        <dbReference type="EMBL" id="UXN69061.1"/>
    </source>
</evidence>
<evidence type="ECO:0000259" key="8">
    <source>
        <dbReference type="PROSITE" id="PS51677"/>
    </source>
</evidence>
<dbReference type="Proteomes" id="UP001061862">
    <property type="component" value="Chromosome"/>
</dbReference>
<dbReference type="InterPro" id="IPR002509">
    <property type="entry name" value="NODB_dom"/>
</dbReference>
<dbReference type="EMBL" id="CP104965">
    <property type="protein sequence ID" value="UXN69061.1"/>
    <property type="molecule type" value="Genomic_DNA"/>
</dbReference>
<reference evidence="9 10" key="1">
    <citation type="submission" date="2022-09" db="EMBL/GenBank/DDBJ databases">
        <title>Interaction between co-microsymbionts with complementary sets of symbiotic genes in legume-rhizobium systems.</title>
        <authorList>
            <person name="Safronova V."/>
            <person name="Sazanova A."/>
            <person name="Afonin A."/>
            <person name="Chirak E."/>
        </authorList>
    </citation>
    <scope>NUCLEOTIDE SEQUENCE [LARGE SCALE GENOMIC DNA]</scope>
    <source>
        <strain evidence="9 10">A18/4-1</strain>
    </source>
</reference>
<dbReference type="PANTHER" id="PTHR10587:SF133">
    <property type="entry name" value="CHITIN DEACETYLASE 1-RELATED"/>
    <property type="match status" value="1"/>
</dbReference>